<dbReference type="Proteomes" id="UP001480595">
    <property type="component" value="Unassembled WGS sequence"/>
</dbReference>
<evidence type="ECO:0000259" key="1">
    <source>
        <dbReference type="Pfam" id="PF06985"/>
    </source>
</evidence>
<dbReference type="RefSeq" id="XP_066718554.1">
    <property type="nucleotide sequence ID" value="XM_066856387.1"/>
</dbReference>
<protein>
    <recommendedName>
        <fullName evidence="1">Heterokaryon incompatibility domain-containing protein</fullName>
    </recommendedName>
</protein>
<sequence length="586" mass="66680">MATDDAVQVTAQLGDWLCTYVDRSSVYHIFSPEWEAFENDQWREYEGLEARRSTLHLDRLPWQDGLEKHRDSMSQLRDKSHSFLNNNEQLCSFCPLASFGTIYPGEAQSYMEMRQHEQDTESPVSSKGLAAAGGAATSASLYHAACFKTFLREFHPQAWEPYQCLSHLQAIKTLRYHAGSYALAQRLSFATISPSPPPQGGRGFPEVFLNEIQWAHKEGPTDNPRYLWDAEKMLTVDHTWGRWRCKDSPPVNVDSVKWKIPKNSRFDVQELPSKLQRLGTRYIWIDLFCIPQDGSPDADIEIARQASIFRGCQSSIAWLNDVNSWDGVKHGLRWLSLKLQRNNMRHYDSPKASVWQVTDDALTDVSQAADVAAELCQLHSIAHPDQETPSEERTIPKSDVADEPISWFSSLWTLQEAVLCPEITLCSADWTRLTDEWGYDISLQTLMIFLNECRELCLTEGPIEESFMNISRYRYKLTHHRNRQDWLRGMNNVLTIRSPAVVCANANTWEICQGGSVTMASVGCVFSSFNDESHKAPTKKTEATFDMAYEGRFKRTGSDNIIEFLDSVAGTDGLVFAVALFGDCHW</sequence>
<dbReference type="PANTHER" id="PTHR33112:SF16">
    <property type="entry name" value="HETEROKARYON INCOMPATIBILITY DOMAIN-CONTAINING PROTEIN"/>
    <property type="match status" value="1"/>
</dbReference>
<dbReference type="EMBL" id="JAQQWL010000005">
    <property type="protein sequence ID" value="KAK8074079.1"/>
    <property type="molecule type" value="Genomic_DNA"/>
</dbReference>
<evidence type="ECO:0000313" key="2">
    <source>
        <dbReference type="EMBL" id="KAK8074079.1"/>
    </source>
</evidence>
<feature type="domain" description="Heterokaryon incompatibility" evidence="1">
    <location>
        <begin position="237"/>
        <end position="416"/>
    </location>
</feature>
<organism evidence="2 3">
    <name type="scientific">Apiospora phragmitis</name>
    <dbReference type="NCBI Taxonomy" id="2905665"/>
    <lineage>
        <taxon>Eukaryota</taxon>
        <taxon>Fungi</taxon>
        <taxon>Dikarya</taxon>
        <taxon>Ascomycota</taxon>
        <taxon>Pezizomycotina</taxon>
        <taxon>Sordariomycetes</taxon>
        <taxon>Xylariomycetidae</taxon>
        <taxon>Amphisphaeriales</taxon>
        <taxon>Apiosporaceae</taxon>
        <taxon>Apiospora</taxon>
    </lineage>
</organism>
<dbReference type="Pfam" id="PF06985">
    <property type="entry name" value="HET"/>
    <property type="match status" value="1"/>
</dbReference>
<keyword evidence="3" id="KW-1185">Reference proteome</keyword>
<comment type="caution">
    <text evidence="2">The sequence shown here is derived from an EMBL/GenBank/DDBJ whole genome shotgun (WGS) entry which is preliminary data.</text>
</comment>
<dbReference type="InterPro" id="IPR010730">
    <property type="entry name" value="HET"/>
</dbReference>
<accession>A0ABR1VS39</accession>
<dbReference type="GeneID" id="92089450"/>
<dbReference type="PANTHER" id="PTHR33112">
    <property type="entry name" value="DOMAIN PROTEIN, PUTATIVE-RELATED"/>
    <property type="match status" value="1"/>
</dbReference>
<gene>
    <name evidence="2" type="ORF">PG994_004978</name>
</gene>
<proteinExistence type="predicted"/>
<evidence type="ECO:0000313" key="3">
    <source>
        <dbReference type="Proteomes" id="UP001480595"/>
    </source>
</evidence>
<reference evidence="2 3" key="1">
    <citation type="submission" date="2023-01" db="EMBL/GenBank/DDBJ databases">
        <title>Analysis of 21 Apiospora genomes using comparative genomics revels a genus with tremendous synthesis potential of carbohydrate active enzymes and secondary metabolites.</title>
        <authorList>
            <person name="Sorensen T."/>
        </authorList>
    </citation>
    <scope>NUCLEOTIDE SEQUENCE [LARGE SCALE GENOMIC DNA]</scope>
    <source>
        <strain evidence="2 3">CBS 135458</strain>
    </source>
</reference>
<name>A0ABR1VS39_9PEZI</name>